<gene>
    <name evidence="6" type="ORF">K340107D12_36850</name>
</gene>
<dbReference type="InterPro" id="IPR036388">
    <property type="entry name" value="WH-like_DNA-bd_sf"/>
</dbReference>
<keyword evidence="3" id="KW-0238">DNA-binding</keyword>
<dbReference type="Gene3D" id="3.40.190.290">
    <property type="match status" value="1"/>
</dbReference>
<evidence type="ECO:0000313" key="6">
    <source>
        <dbReference type="EMBL" id="GAA6500869.1"/>
    </source>
</evidence>
<comment type="caution">
    <text evidence="6">The sequence shown here is derived from an EMBL/GenBank/DDBJ whole genome shotgun (WGS) entry which is preliminary data.</text>
</comment>
<protein>
    <submittedName>
        <fullName evidence="6">LysR family transcriptional regulator</fullName>
    </submittedName>
</protein>
<name>A0ABQ0BWH3_9FIRM</name>
<dbReference type="RefSeq" id="WP_033140527.1">
    <property type="nucleotide sequence ID" value="NZ_AP031413.1"/>
</dbReference>
<dbReference type="SUPFAM" id="SSF46785">
    <property type="entry name" value="Winged helix' DNA-binding domain"/>
    <property type="match status" value="1"/>
</dbReference>
<dbReference type="CDD" id="cd05466">
    <property type="entry name" value="PBP2_LTTR_substrate"/>
    <property type="match status" value="1"/>
</dbReference>
<dbReference type="InterPro" id="IPR036390">
    <property type="entry name" value="WH_DNA-bd_sf"/>
</dbReference>
<dbReference type="PANTHER" id="PTHR30126">
    <property type="entry name" value="HTH-TYPE TRANSCRIPTIONAL REGULATOR"/>
    <property type="match status" value="1"/>
</dbReference>
<evidence type="ECO:0000256" key="3">
    <source>
        <dbReference type="ARBA" id="ARBA00023125"/>
    </source>
</evidence>
<dbReference type="PROSITE" id="PS50931">
    <property type="entry name" value="HTH_LYSR"/>
    <property type="match status" value="1"/>
</dbReference>
<dbReference type="Gene3D" id="1.10.10.10">
    <property type="entry name" value="Winged helix-like DNA-binding domain superfamily/Winged helix DNA-binding domain"/>
    <property type="match status" value="1"/>
</dbReference>
<proteinExistence type="inferred from homology"/>
<accession>A0ABQ0BWH3</accession>
<dbReference type="Proteomes" id="UP001600941">
    <property type="component" value="Unassembled WGS sequence"/>
</dbReference>
<dbReference type="SUPFAM" id="SSF53850">
    <property type="entry name" value="Periplasmic binding protein-like II"/>
    <property type="match status" value="1"/>
</dbReference>
<evidence type="ECO:0000256" key="1">
    <source>
        <dbReference type="ARBA" id="ARBA00009437"/>
    </source>
</evidence>
<evidence type="ECO:0000313" key="7">
    <source>
        <dbReference type="Proteomes" id="UP001600941"/>
    </source>
</evidence>
<evidence type="ECO:0000256" key="2">
    <source>
        <dbReference type="ARBA" id="ARBA00023015"/>
    </source>
</evidence>
<sequence>MFEGKKYVYEVYKTRSFSKAAANLYISQPSLSATIKKIEARLGTPIFDRSTSPIMLTECGEKYIHYVEHLMDMENEFENYLNDFEALRTGHLSVGGSNLFASYVLPPLLSGFMGKYPSIEVKMTESTTGDLEKQLFSGSLDLVIDNYPFSDTIYDRHFFCKEQLLLAVPAGLAREKGPDTCCLDAASIKNGSYEECCVCPDILQHFAHDPFLLLRAGNDTRERSDLLLKSAGLAPHVPLKLDQQVTAYHLACYGMGIAFVTDTLIRHVPDDSRIVFYKLPPDISQRNIYFYHKRSRYVTRAMEEFLKIAGSGIPTGQ</sequence>
<dbReference type="Pfam" id="PF03466">
    <property type="entry name" value="LysR_substrate"/>
    <property type="match status" value="2"/>
</dbReference>
<dbReference type="PANTHER" id="PTHR30126:SF96">
    <property type="entry name" value="TRANSCRIPTIONAL REGULATORY PROTEIN, LYSR FAMILY"/>
    <property type="match status" value="1"/>
</dbReference>
<dbReference type="InterPro" id="IPR005119">
    <property type="entry name" value="LysR_subst-bd"/>
</dbReference>
<organism evidence="6 7">
    <name type="scientific">Blautia parvula</name>
    <dbReference type="NCBI Taxonomy" id="2877527"/>
    <lineage>
        <taxon>Bacteria</taxon>
        <taxon>Bacillati</taxon>
        <taxon>Bacillota</taxon>
        <taxon>Clostridia</taxon>
        <taxon>Lachnospirales</taxon>
        <taxon>Lachnospiraceae</taxon>
        <taxon>Blautia</taxon>
    </lineage>
</organism>
<keyword evidence="4" id="KW-0804">Transcription</keyword>
<keyword evidence="2" id="KW-0805">Transcription regulation</keyword>
<comment type="similarity">
    <text evidence="1">Belongs to the LysR transcriptional regulatory family.</text>
</comment>
<keyword evidence="7" id="KW-1185">Reference proteome</keyword>
<reference evidence="6 7" key="1">
    <citation type="submission" date="2024-04" db="EMBL/GenBank/DDBJ databases">
        <title>Defined microbial consortia suppress multidrug-resistant proinflammatory Enterobacteriaceae via ecological control.</title>
        <authorList>
            <person name="Furuichi M."/>
            <person name="Kawaguchi T."/>
            <person name="Pust M."/>
            <person name="Yasuma K."/>
            <person name="Plichta D."/>
            <person name="Hasegawa N."/>
            <person name="Ohya T."/>
            <person name="Bhattarai S."/>
            <person name="Sasajima S."/>
            <person name="Aoto Y."/>
            <person name="Tuganbaev T."/>
            <person name="Yaginuma M."/>
            <person name="Ueda M."/>
            <person name="Okahashi N."/>
            <person name="Amafuji K."/>
            <person name="Kiridooshi Y."/>
            <person name="Sugita K."/>
            <person name="Strazar M."/>
            <person name="Skelly A."/>
            <person name="Suda W."/>
            <person name="Hattori M."/>
            <person name="Nakamoto N."/>
            <person name="Caballero S."/>
            <person name="Norman J."/>
            <person name="Olle B."/>
            <person name="Tanoue T."/>
            <person name="Arita M."/>
            <person name="Bucci V."/>
            <person name="Atarashi K."/>
            <person name="Xavier R."/>
            <person name="Honda K."/>
        </authorList>
    </citation>
    <scope>NUCLEOTIDE SEQUENCE [LARGE SCALE GENOMIC DNA]</scope>
    <source>
        <strain evidence="7">k34-0107-D12</strain>
    </source>
</reference>
<dbReference type="Pfam" id="PF00126">
    <property type="entry name" value="HTH_1"/>
    <property type="match status" value="1"/>
</dbReference>
<dbReference type="EMBL" id="BAABZQ010000001">
    <property type="protein sequence ID" value="GAA6500869.1"/>
    <property type="molecule type" value="Genomic_DNA"/>
</dbReference>
<evidence type="ECO:0000256" key="4">
    <source>
        <dbReference type="ARBA" id="ARBA00023163"/>
    </source>
</evidence>
<feature type="domain" description="HTH lysR-type" evidence="5">
    <location>
        <begin position="1"/>
        <end position="57"/>
    </location>
</feature>
<dbReference type="InterPro" id="IPR000847">
    <property type="entry name" value="LysR_HTH_N"/>
</dbReference>
<dbReference type="PRINTS" id="PR00039">
    <property type="entry name" value="HTHLYSR"/>
</dbReference>
<evidence type="ECO:0000259" key="5">
    <source>
        <dbReference type="PROSITE" id="PS50931"/>
    </source>
</evidence>